<organism evidence="1">
    <name type="scientific">marine metagenome</name>
    <dbReference type="NCBI Taxonomy" id="408172"/>
    <lineage>
        <taxon>unclassified sequences</taxon>
        <taxon>metagenomes</taxon>
        <taxon>ecological metagenomes</taxon>
    </lineage>
</organism>
<dbReference type="EMBL" id="UINC01010585">
    <property type="protein sequence ID" value="SVA47036.1"/>
    <property type="molecule type" value="Genomic_DNA"/>
</dbReference>
<proteinExistence type="predicted"/>
<accession>A0A381W3A6</accession>
<dbReference type="AlphaFoldDB" id="A0A381W3A6"/>
<evidence type="ECO:0000313" key="1">
    <source>
        <dbReference type="EMBL" id="SVA47036.1"/>
    </source>
</evidence>
<name>A0A381W3A6_9ZZZZ</name>
<reference evidence="1" key="1">
    <citation type="submission" date="2018-05" db="EMBL/GenBank/DDBJ databases">
        <authorList>
            <person name="Lanie J.A."/>
            <person name="Ng W.-L."/>
            <person name="Kazmierczak K.M."/>
            <person name="Andrzejewski T.M."/>
            <person name="Davidsen T.M."/>
            <person name="Wayne K.J."/>
            <person name="Tettelin H."/>
            <person name="Glass J.I."/>
            <person name="Rusch D."/>
            <person name="Podicherti R."/>
            <person name="Tsui H.-C.T."/>
            <person name="Winkler M.E."/>
        </authorList>
    </citation>
    <scope>NUCLEOTIDE SEQUENCE</scope>
</reference>
<sequence>MHQIQYIFFQKISRKQGLYSPYDESV</sequence>
<protein>
    <submittedName>
        <fullName evidence="1">Uncharacterized protein</fullName>
    </submittedName>
</protein>
<gene>
    <name evidence="1" type="ORF">METZ01_LOCUS99890</name>
</gene>